<dbReference type="EMBL" id="JAMXLR010000039">
    <property type="protein sequence ID" value="MCO6044772.1"/>
    <property type="molecule type" value="Genomic_DNA"/>
</dbReference>
<feature type="compositionally biased region" description="Basic residues" evidence="1">
    <location>
        <begin position="23"/>
        <end position="34"/>
    </location>
</feature>
<organism evidence="2 3">
    <name type="scientific">Aeoliella straminimaris</name>
    <dbReference type="NCBI Taxonomy" id="2954799"/>
    <lineage>
        <taxon>Bacteria</taxon>
        <taxon>Pseudomonadati</taxon>
        <taxon>Planctomycetota</taxon>
        <taxon>Planctomycetia</taxon>
        <taxon>Pirellulales</taxon>
        <taxon>Lacipirellulaceae</taxon>
        <taxon>Aeoliella</taxon>
    </lineage>
</organism>
<dbReference type="Proteomes" id="UP001155241">
    <property type="component" value="Unassembled WGS sequence"/>
</dbReference>
<dbReference type="Pfam" id="PF10771">
    <property type="entry name" value="DUF2582"/>
    <property type="match status" value="1"/>
</dbReference>
<name>A0A9X2JGU3_9BACT</name>
<evidence type="ECO:0000313" key="2">
    <source>
        <dbReference type="EMBL" id="MCO6044772.1"/>
    </source>
</evidence>
<dbReference type="InterPro" id="IPR036388">
    <property type="entry name" value="WH-like_DNA-bd_sf"/>
</dbReference>
<dbReference type="RefSeq" id="WP_252852888.1">
    <property type="nucleotide sequence ID" value="NZ_JAMXLR010000039.1"/>
</dbReference>
<sequence length="106" mass="10881">MAKKKATSGSKSTAPEKAAPKKTAAKKSAPKKAVAKPAPALTAEEIGHAAGQVWAALVEAPGQTATALKKNVDAPGDMAMAAIGWLAREEKLEFDTSGRTVKISLK</sequence>
<feature type="region of interest" description="Disordered" evidence="1">
    <location>
        <begin position="1"/>
        <end position="40"/>
    </location>
</feature>
<dbReference type="InterPro" id="IPR019707">
    <property type="entry name" value="DUF2582"/>
</dbReference>
<evidence type="ECO:0000313" key="3">
    <source>
        <dbReference type="Proteomes" id="UP001155241"/>
    </source>
</evidence>
<reference evidence="2" key="1">
    <citation type="submission" date="2022-06" db="EMBL/GenBank/DDBJ databases">
        <title>Aeoliella straminimaris, a novel planctomycete from sediments.</title>
        <authorList>
            <person name="Vitorino I.R."/>
            <person name="Lage O.M."/>
        </authorList>
    </citation>
    <scope>NUCLEOTIDE SEQUENCE</scope>
    <source>
        <strain evidence="2">ICT_H6.2</strain>
    </source>
</reference>
<keyword evidence="3" id="KW-1185">Reference proteome</keyword>
<accession>A0A9X2JGU3</accession>
<proteinExistence type="predicted"/>
<dbReference type="Gene3D" id="1.10.10.10">
    <property type="entry name" value="Winged helix-like DNA-binding domain superfamily/Winged helix DNA-binding domain"/>
    <property type="match status" value="1"/>
</dbReference>
<dbReference type="AlphaFoldDB" id="A0A9X2JGU3"/>
<comment type="caution">
    <text evidence="2">The sequence shown here is derived from an EMBL/GenBank/DDBJ whole genome shotgun (WGS) entry which is preliminary data.</text>
</comment>
<feature type="compositionally biased region" description="Low complexity" evidence="1">
    <location>
        <begin position="7"/>
        <end position="17"/>
    </location>
</feature>
<gene>
    <name evidence="2" type="ORF">NG895_12720</name>
</gene>
<protein>
    <submittedName>
        <fullName evidence="2">Winged helix-turn-helix domain-containing protein</fullName>
    </submittedName>
</protein>
<evidence type="ECO:0000256" key="1">
    <source>
        <dbReference type="SAM" id="MobiDB-lite"/>
    </source>
</evidence>